<dbReference type="InterPro" id="IPR005545">
    <property type="entry name" value="YCII"/>
</dbReference>
<dbReference type="Proteomes" id="UP000319818">
    <property type="component" value="Unassembled WGS sequence"/>
</dbReference>
<evidence type="ECO:0000313" key="4">
    <source>
        <dbReference type="Proteomes" id="UP000319818"/>
    </source>
</evidence>
<dbReference type="RefSeq" id="WP_142104310.1">
    <property type="nucleotide sequence ID" value="NZ_VFPH01000002.1"/>
</dbReference>
<evidence type="ECO:0000259" key="2">
    <source>
        <dbReference type="Pfam" id="PF03795"/>
    </source>
</evidence>
<dbReference type="Gene3D" id="3.30.70.1060">
    <property type="entry name" value="Dimeric alpha+beta barrel"/>
    <property type="match status" value="1"/>
</dbReference>
<name>A0A543FUH9_9PSEU</name>
<organism evidence="3 4">
    <name type="scientific">Pseudonocardia cypriaca</name>
    <dbReference type="NCBI Taxonomy" id="882449"/>
    <lineage>
        <taxon>Bacteria</taxon>
        <taxon>Bacillati</taxon>
        <taxon>Actinomycetota</taxon>
        <taxon>Actinomycetes</taxon>
        <taxon>Pseudonocardiales</taxon>
        <taxon>Pseudonocardiaceae</taxon>
        <taxon>Pseudonocardia</taxon>
    </lineage>
</organism>
<protein>
    <recommendedName>
        <fullName evidence="2">YCII-related domain-containing protein</fullName>
    </recommendedName>
</protein>
<sequence length="123" mass="13356">MKYVVLIYSNAGSRKLWEQFSEAERGAGLAYYAGIDAELEASGELVASQALADHTTAKRVRVDEGRTFTTDGPFAEAKEHLAGIYLLDVASEERAVEIAAKLPEASLGLVEVRPARSLDVAEW</sequence>
<feature type="domain" description="YCII-related" evidence="2">
    <location>
        <begin position="1"/>
        <end position="114"/>
    </location>
</feature>
<comment type="similarity">
    <text evidence="1">Belongs to the YciI family.</text>
</comment>
<dbReference type="PANTHER" id="PTHR35174:SF3">
    <property type="entry name" value="BLL7171 PROTEIN"/>
    <property type="match status" value="1"/>
</dbReference>
<proteinExistence type="inferred from homology"/>
<evidence type="ECO:0000313" key="3">
    <source>
        <dbReference type="EMBL" id="TQM37495.1"/>
    </source>
</evidence>
<evidence type="ECO:0000256" key="1">
    <source>
        <dbReference type="ARBA" id="ARBA00007689"/>
    </source>
</evidence>
<keyword evidence="4" id="KW-1185">Reference proteome</keyword>
<dbReference type="InterPro" id="IPR011008">
    <property type="entry name" value="Dimeric_a/b-barrel"/>
</dbReference>
<dbReference type="Pfam" id="PF03795">
    <property type="entry name" value="YCII"/>
    <property type="match status" value="1"/>
</dbReference>
<dbReference type="SUPFAM" id="SSF54909">
    <property type="entry name" value="Dimeric alpha+beta barrel"/>
    <property type="match status" value="1"/>
</dbReference>
<dbReference type="PANTHER" id="PTHR35174">
    <property type="entry name" value="BLL7171 PROTEIN-RELATED"/>
    <property type="match status" value="1"/>
</dbReference>
<dbReference type="AlphaFoldDB" id="A0A543FUH9"/>
<reference evidence="3 4" key="1">
    <citation type="submission" date="2019-06" db="EMBL/GenBank/DDBJ databases">
        <title>Sequencing the genomes of 1000 actinobacteria strains.</title>
        <authorList>
            <person name="Klenk H.-P."/>
        </authorList>
    </citation>
    <scope>NUCLEOTIDE SEQUENCE [LARGE SCALE GENOMIC DNA]</scope>
    <source>
        <strain evidence="3 4">DSM 45511</strain>
    </source>
</reference>
<accession>A0A543FUH9</accession>
<comment type="caution">
    <text evidence="3">The sequence shown here is derived from an EMBL/GenBank/DDBJ whole genome shotgun (WGS) entry which is preliminary data.</text>
</comment>
<dbReference type="EMBL" id="VFPH01000002">
    <property type="protein sequence ID" value="TQM37495.1"/>
    <property type="molecule type" value="Genomic_DNA"/>
</dbReference>
<dbReference type="OrthoDB" id="668782at2"/>
<gene>
    <name evidence="3" type="ORF">FB388_4710</name>
</gene>